<proteinExistence type="predicted"/>
<dbReference type="Pfam" id="PF12831">
    <property type="entry name" value="FAD_oxidored"/>
    <property type="match status" value="1"/>
</dbReference>
<gene>
    <name evidence="1" type="ORF">DSM107014_16075</name>
</gene>
<dbReference type="EMBL" id="JADQBC010000131">
    <property type="protein sequence ID" value="MBR8829390.1"/>
    <property type="molecule type" value="Genomic_DNA"/>
</dbReference>
<dbReference type="AlphaFoldDB" id="A0A941JVM3"/>
<reference evidence="1" key="1">
    <citation type="submission" date="2021-02" db="EMBL/GenBank/DDBJ databases">
        <title>Metagenome analyses of Stigonema ocellatum DSM 106950, Chlorogloea purpurea SAG 13.99 and Gomphosphaeria aponina DSM 107014.</title>
        <authorList>
            <person name="Marter P."/>
            <person name="Huang S."/>
        </authorList>
    </citation>
    <scope>NUCLEOTIDE SEQUENCE</scope>
    <source>
        <strain evidence="1">JP213</strain>
    </source>
</reference>
<dbReference type="Proteomes" id="UP000767446">
    <property type="component" value="Unassembled WGS sequence"/>
</dbReference>
<dbReference type="PANTHER" id="PTHR42716:SF3">
    <property type="entry name" value="SLL1913 PROTEIN"/>
    <property type="match status" value="1"/>
</dbReference>
<name>A0A941JVM3_9CHRO</name>
<dbReference type="GO" id="GO:0009435">
    <property type="term" value="P:NAD+ biosynthetic process"/>
    <property type="evidence" value="ECO:0007669"/>
    <property type="project" value="InterPro"/>
</dbReference>
<dbReference type="PANTHER" id="PTHR42716">
    <property type="entry name" value="L-ASPARTATE OXIDASE"/>
    <property type="match status" value="1"/>
</dbReference>
<dbReference type="SUPFAM" id="SSF51905">
    <property type="entry name" value="FAD/NAD(P)-binding domain"/>
    <property type="match status" value="1"/>
</dbReference>
<dbReference type="InterPro" id="IPR005288">
    <property type="entry name" value="NadB"/>
</dbReference>
<sequence length="579" mass="65085">MKYLNTDILVVGGGTGGTVAAIQAARRGINTIIVSETPWLGGMLTSAGVSAPDGNELLPFQTGIWGAFLRSLQQRQPGGLNNAWVSMFTYNPRIGAEIFADWVQELPNLSWIKNQIPREVLHQNNRVTGVKFADFVIQAKITLDGTELGDLLPLAEIPYRWGWELQAEFNEPSAPPSFNELTSKYPVQAPTWVVILQDYGKEAIAPQIPPPPHYNPENFTGAWDNYGAEKFLNYGRLPGNLLMLNWPISGNDYGVNLNRLVASAKERKQVLQEAYFHSQGFAHFIQNQLGRRYGLAQNIFPNHSAFALHPYYRESRRLQGKVTVTENNILFSNNNSNAIAIGNYPNDHHYPHSQFTLKPKSMRWGGRLTGTAFTIPYHSLIPSSTLGFIACEKNISVSHIANGCTRLQPVVMNIGQAAGMAAALCIELNCEPWELEVRKLQEALLTDSFAPAAIIPLLNLPPQHPDWLYWQLYYLNNPDAYPLDGNCPCQEMSFMPQNSNYYQLIFQKHSYQNYSTIINQQTWQLITLNPQVNEQFLHCQTGQLMEVWGQLNTSGNWLVVESLKCSSSDQFPFPPEQIS</sequence>
<organism evidence="1 2">
    <name type="scientific">Gomphosphaeria aponina SAG 52.96 = DSM 107014</name>
    <dbReference type="NCBI Taxonomy" id="1521640"/>
    <lineage>
        <taxon>Bacteria</taxon>
        <taxon>Bacillati</taxon>
        <taxon>Cyanobacteriota</taxon>
        <taxon>Cyanophyceae</taxon>
        <taxon>Oscillatoriophycideae</taxon>
        <taxon>Chroococcales</taxon>
        <taxon>Gomphosphaeriaceae</taxon>
        <taxon>Gomphosphaeria</taxon>
    </lineage>
</organism>
<evidence type="ECO:0000313" key="2">
    <source>
        <dbReference type="Proteomes" id="UP000767446"/>
    </source>
</evidence>
<dbReference type="InterPro" id="IPR036188">
    <property type="entry name" value="FAD/NAD-bd_sf"/>
</dbReference>
<dbReference type="PRINTS" id="PR00368">
    <property type="entry name" value="FADPNR"/>
</dbReference>
<dbReference type="Gene3D" id="3.50.50.60">
    <property type="entry name" value="FAD/NAD(P)-binding domain"/>
    <property type="match status" value="1"/>
</dbReference>
<comment type="caution">
    <text evidence="1">The sequence shown here is derived from an EMBL/GenBank/DDBJ whole genome shotgun (WGS) entry which is preliminary data.</text>
</comment>
<dbReference type="GO" id="GO:0008734">
    <property type="term" value="F:L-aspartate oxidase activity"/>
    <property type="evidence" value="ECO:0007669"/>
    <property type="project" value="InterPro"/>
</dbReference>
<accession>A0A941JVM3</accession>
<evidence type="ECO:0000313" key="1">
    <source>
        <dbReference type="EMBL" id="MBR8829390.1"/>
    </source>
</evidence>
<protein>
    <submittedName>
        <fullName evidence="1">FAD-dependent oxidoreductase</fullName>
    </submittedName>
</protein>